<keyword evidence="4 7" id="KW-1133">Transmembrane helix</keyword>
<keyword evidence="3 7" id="KW-0812">Transmembrane</keyword>
<dbReference type="RefSeq" id="WP_203003364.1">
    <property type="nucleotide sequence ID" value="NZ_JADWYU010000164.1"/>
</dbReference>
<feature type="transmembrane region" description="Helical" evidence="7">
    <location>
        <begin position="324"/>
        <end position="348"/>
    </location>
</feature>
<dbReference type="EMBL" id="JAEACQ010000178">
    <property type="protein sequence ID" value="MBL7628229.1"/>
    <property type="molecule type" value="Genomic_DNA"/>
</dbReference>
<comment type="similarity">
    <text evidence="6">Belongs to the ABC-4 integral membrane protein family.</text>
</comment>
<feature type="transmembrane region" description="Helical" evidence="7">
    <location>
        <begin position="731"/>
        <end position="756"/>
    </location>
</feature>
<name>A0A937ULU9_9ACTN</name>
<feature type="domain" description="ABC3 transporter permease C-terminal" evidence="8">
    <location>
        <begin position="734"/>
        <end position="851"/>
    </location>
</feature>
<dbReference type="Pfam" id="PF12704">
    <property type="entry name" value="MacB_PCD"/>
    <property type="match status" value="2"/>
</dbReference>
<feature type="domain" description="MacB-like periplasmic core" evidence="9">
    <location>
        <begin position="503"/>
        <end position="701"/>
    </location>
</feature>
<keyword evidence="11" id="KW-1185">Reference proteome</keyword>
<evidence type="ECO:0000259" key="8">
    <source>
        <dbReference type="Pfam" id="PF02687"/>
    </source>
</evidence>
<organism evidence="10 11">
    <name type="scientific">Frankia nepalensis</name>
    <dbReference type="NCBI Taxonomy" id="1836974"/>
    <lineage>
        <taxon>Bacteria</taxon>
        <taxon>Bacillati</taxon>
        <taxon>Actinomycetota</taxon>
        <taxon>Actinomycetes</taxon>
        <taxon>Frankiales</taxon>
        <taxon>Frankiaceae</taxon>
        <taxon>Frankia</taxon>
    </lineage>
</organism>
<accession>A0A937ULU9</accession>
<keyword evidence="2" id="KW-1003">Cell membrane</keyword>
<dbReference type="PANTHER" id="PTHR30572">
    <property type="entry name" value="MEMBRANE COMPONENT OF TRANSPORTER-RELATED"/>
    <property type="match status" value="1"/>
</dbReference>
<evidence type="ECO:0000256" key="7">
    <source>
        <dbReference type="SAM" id="Phobius"/>
    </source>
</evidence>
<evidence type="ECO:0000256" key="6">
    <source>
        <dbReference type="ARBA" id="ARBA00038076"/>
    </source>
</evidence>
<protein>
    <submittedName>
        <fullName evidence="10">ABC transporter permease</fullName>
    </submittedName>
</protein>
<comment type="caution">
    <text evidence="10">The sequence shown here is derived from an EMBL/GenBank/DDBJ whole genome shotgun (WGS) entry which is preliminary data.</text>
</comment>
<feature type="transmembrane region" description="Helical" evidence="7">
    <location>
        <begin position="417"/>
        <end position="437"/>
    </location>
</feature>
<evidence type="ECO:0000259" key="9">
    <source>
        <dbReference type="Pfam" id="PF12704"/>
    </source>
</evidence>
<gene>
    <name evidence="10" type="ORF">I7412_13930</name>
</gene>
<evidence type="ECO:0000256" key="3">
    <source>
        <dbReference type="ARBA" id="ARBA00022692"/>
    </source>
</evidence>
<sequence length="858" mass="88448">MLRATLRGLFARKLRLLLSSAAVVVGVSFVAGTLVLTDTLNATFNSLFANITKNVSVSVRAVNQVDASSDQGRRPLPASLVGELEKVDGVRAAVGHVSGTAIPLNPRDVNPGTGLPEPILPGTAPAIGINWTDAPTAAEQIASGRAPQADGEIAMDKGTVDREGLRLGDRVPVAVGEVDPAQPLQVFTLVGAFRTGGQDSVGGAVVTAFTTADAQRLLLAPDQFSSIYLAADPEVTQAQLRDRVAATLQDGVEAITGVQLAEENENAVQEALAFLSTALLIFAGISVFVGAFIIFNTFTMLVAQRVRELALLRAIGASRRQVQVSVQAEAAFVGFVGATVGLVCGVMLARLLHAAMGAFGVILPEGGMVFLPRTAIVCYLVGVGVTSAAAVVPAYKAATVPPIAALRDTYTIAVRSLRTRAVGGALWAGLGAAAVVLGLSRPGSSGTSLVGLGAAVIFLGVAALSPVLARPVTRVIGAPLPRLFGVVGRLGLQNAMRNPRRTSATASALMIGLALVSAFAIFGQSIKVSVRETVSGALSADYFVTSIANTPFSGEVARTIEKEPGVGRMLPIRGGDVTIAGRDGPQTLLAADPGAVTDVLGLRPVTGSLTLAEGMIAMSEENAAALHLTVGAKVNVTYPDDLNAAGQTLTLAGIFAKNTFVQYLITPAEWAKHSAKDEDLLLLVKRADGADPAAVKEALKAAASAYPTVKVTDQAEFVAEQEKAVDQVLGMVYVLLALAVIIALFGIVNTLALSVIERTREIGLLRAVGLRRGQMWIVVVLESIVIAMFGAALGVAVGSFLGWSLVSALKSQGVTSFAYPTMTIIGVLILGAVLGVAAAVFPALRAARMNVLRAIATA</sequence>
<proteinExistence type="inferred from homology"/>
<dbReference type="GO" id="GO:0022857">
    <property type="term" value="F:transmembrane transporter activity"/>
    <property type="evidence" value="ECO:0007669"/>
    <property type="project" value="TreeGrafter"/>
</dbReference>
<feature type="transmembrane region" description="Helical" evidence="7">
    <location>
        <begin position="776"/>
        <end position="805"/>
    </location>
</feature>
<evidence type="ECO:0000256" key="5">
    <source>
        <dbReference type="ARBA" id="ARBA00023136"/>
    </source>
</evidence>
<dbReference type="Pfam" id="PF02687">
    <property type="entry name" value="FtsX"/>
    <property type="match status" value="2"/>
</dbReference>
<feature type="transmembrane region" description="Helical" evidence="7">
    <location>
        <begin position="272"/>
        <end position="303"/>
    </location>
</feature>
<feature type="transmembrane region" description="Helical" evidence="7">
    <location>
        <begin position="376"/>
        <end position="397"/>
    </location>
</feature>
<evidence type="ECO:0000256" key="2">
    <source>
        <dbReference type="ARBA" id="ARBA00022475"/>
    </source>
</evidence>
<comment type="subcellular location">
    <subcellularLocation>
        <location evidence="1">Cell membrane</location>
        <topology evidence="1">Multi-pass membrane protein</topology>
    </subcellularLocation>
</comment>
<feature type="transmembrane region" description="Helical" evidence="7">
    <location>
        <begin position="504"/>
        <end position="523"/>
    </location>
</feature>
<feature type="transmembrane region" description="Helical" evidence="7">
    <location>
        <begin position="817"/>
        <end position="844"/>
    </location>
</feature>
<dbReference type="InterPro" id="IPR025857">
    <property type="entry name" value="MacB_PCD"/>
</dbReference>
<dbReference type="InterPro" id="IPR050250">
    <property type="entry name" value="Macrolide_Exporter_MacB"/>
</dbReference>
<feature type="domain" description="ABC3 transporter permease C-terminal" evidence="8">
    <location>
        <begin position="281"/>
        <end position="402"/>
    </location>
</feature>
<feature type="domain" description="MacB-like periplasmic core" evidence="9">
    <location>
        <begin position="17"/>
        <end position="246"/>
    </location>
</feature>
<feature type="transmembrane region" description="Helical" evidence="7">
    <location>
        <begin position="449"/>
        <end position="469"/>
    </location>
</feature>
<dbReference type="Proteomes" id="UP000604475">
    <property type="component" value="Unassembled WGS sequence"/>
</dbReference>
<dbReference type="InterPro" id="IPR003838">
    <property type="entry name" value="ABC3_permease_C"/>
</dbReference>
<keyword evidence="5 7" id="KW-0472">Membrane</keyword>
<dbReference type="AlphaFoldDB" id="A0A937ULU9"/>
<evidence type="ECO:0000256" key="1">
    <source>
        <dbReference type="ARBA" id="ARBA00004651"/>
    </source>
</evidence>
<evidence type="ECO:0000313" key="10">
    <source>
        <dbReference type="EMBL" id="MBL7628229.1"/>
    </source>
</evidence>
<reference evidence="10" key="1">
    <citation type="submission" date="2020-12" db="EMBL/GenBank/DDBJ databases">
        <title>Genomic characterization of non-nitrogen-fixing Frankia strains.</title>
        <authorList>
            <person name="Carlos-Shanley C."/>
            <person name="Guerra T."/>
            <person name="Hahn D."/>
        </authorList>
    </citation>
    <scope>NUCLEOTIDE SEQUENCE</scope>
    <source>
        <strain evidence="10">CN6</strain>
    </source>
</reference>
<dbReference type="PANTHER" id="PTHR30572:SF4">
    <property type="entry name" value="ABC TRANSPORTER PERMEASE YTRF"/>
    <property type="match status" value="1"/>
</dbReference>
<evidence type="ECO:0000313" key="11">
    <source>
        <dbReference type="Proteomes" id="UP000604475"/>
    </source>
</evidence>
<evidence type="ECO:0000256" key="4">
    <source>
        <dbReference type="ARBA" id="ARBA00022989"/>
    </source>
</evidence>
<dbReference type="GO" id="GO:0005886">
    <property type="term" value="C:plasma membrane"/>
    <property type="evidence" value="ECO:0007669"/>
    <property type="project" value="UniProtKB-SubCell"/>
</dbReference>